<proteinExistence type="predicted"/>
<dbReference type="Proteomes" id="UP000030949">
    <property type="component" value="Unassembled WGS sequence"/>
</dbReference>
<dbReference type="AlphaFoldDB" id="A0A0U1PQK4"/>
<dbReference type="EMBL" id="JQGJ02000009">
    <property type="protein sequence ID" value="KKK07917.1"/>
    <property type="molecule type" value="Genomic_DNA"/>
</dbReference>
<comment type="caution">
    <text evidence="1">The sequence shown here is derived from an EMBL/GenBank/DDBJ whole genome shotgun (WGS) entry which is preliminary data.</text>
</comment>
<gene>
    <name evidence="1" type="ORF">JZ00_30890</name>
</gene>
<protein>
    <submittedName>
        <fullName evidence="1">Uncharacterized protein</fullName>
    </submittedName>
</protein>
<evidence type="ECO:0000313" key="1">
    <source>
        <dbReference type="EMBL" id="KKK07917.1"/>
    </source>
</evidence>
<organism evidence="1 2">
    <name type="scientific">Pseudomonas frederiksbergensis</name>
    <dbReference type="NCBI Taxonomy" id="104087"/>
    <lineage>
        <taxon>Bacteria</taxon>
        <taxon>Pseudomonadati</taxon>
        <taxon>Pseudomonadota</taxon>
        <taxon>Gammaproteobacteria</taxon>
        <taxon>Pseudomonadales</taxon>
        <taxon>Pseudomonadaceae</taxon>
        <taxon>Pseudomonas</taxon>
    </lineage>
</organism>
<name>A0A0U1PQK4_9PSED</name>
<sequence length="100" mass="11551">MEERSFEGYFSASNGFFYFEEVEPPSAVAAEGWNVEWQVGVLGAFHCPMQQLEQNWSEIKHLMEEVSKCSSSRFVLSFQFDRVYAFNEGDGVVYKNNMVI</sequence>
<evidence type="ECO:0000313" key="2">
    <source>
        <dbReference type="Proteomes" id="UP000030949"/>
    </source>
</evidence>
<accession>A0A0U1PQK4</accession>
<reference evidence="1 2" key="1">
    <citation type="submission" date="2015-03" db="EMBL/GenBank/DDBJ databases">
        <title>Pseudomonas frederiksbergensis hydrocarbon degrader.</title>
        <authorList>
            <person name="Brown L.M."/>
            <person name="Ruiz O.N."/>
            <person name="Mueller S."/>
            <person name="Gunasekera T.S."/>
        </authorList>
    </citation>
    <scope>NUCLEOTIDE SEQUENCE [LARGE SCALE GENOMIC DNA]</scope>
    <source>
        <strain evidence="1 2">SI8</strain>
    </source>
</reference>